<sequence length="178" mass="19952">MTEDQNYARENPWGGPEVLKEKECCWTCRGFELSSLRLLAETGVNIIKSELQNFKNALAKTYPELSTKLFNFTLDACGQISIIDSDELTPLEQAILTQSIRDHKRLNAALQAHAETLIKYAGYKAPEPGQDPLSMENLGTRVNYAALLAHPTGALDLFGNPWVPNEPIYERRSIDIKT</sequence>
<protein>
    <submittedName>
        <fullName evidence="1">Uncharacterized protein</fullName>
    </submittedName>
</protein>
<dbReference type="PATRIC" id="fig|317.174.peg.1850"/>
<name>A0A085VAU9_PSESX</name>
<dbReference type="Proteomes" id="UP000028643">
    <property type="component" value="Unassembled WGS sequence"/>
</dbReference>
<reference evidence="1 2" key="1">
    <citation type="submission" date="2014-07" db="EMBL/GenBank/DDBJ databases">
        <title>Draft Genome Sequences of Environmental Pseudomonas syringae strains.</title>
        <authorList>
            <person name="Baltrus D.A."/>
            <person name="Berge O."/>
            <person name="Morris C."/>
        </authorList>
    </citation>
    <scope>NUCLEOTIDE SEQUENCE [LARGE SCALE GENOMIC DNA]</scope>
    <source>
        <strain evidence="1 2">CEB003</strain>
    </source>
</reference>
<dbReference type="AlphaFoldDB" id="A0A085VAU9"/>
<accession>A0A085VAU9</accession>
<organism evidence="1 2">
    <name type="scientific">Pseudomonas syringae</name>
    <dbReference type="NCBI Taxonomy" id="317"/>
    <lineage>
        <taxon>Bacteria</taxon>
        <taxon>Pseudomonadati</taxon>
        <taxon>Pseudomonadota</taxon>
        <taxon>Gammaproteobacteria</taxon>
        <taxon>Pseudomonadales</taxon>
        <taxon>Pseudomonadaceae</taxon>
        <taxon>Pseudomonas</taxon>
    </lineage>
</organism>
<proteinExistence type="predicted"/>
<dbReference type="EMBL" id="JPQT01000097">
    <property type="protein sequence ID" value="KFE52562.1"/>
    <property type="molecule type" value="Genomic_DNA"/>
</dbReference>
<comment type="caution">
    <text evidence="1">The sequence shown here is derived from an EMBL/GenBank/DDBJ whole genome shotgun (WGS) entry which is preliminary data.</text>
</comment>
<evidence type="ECO:0000313" key="1">
    <source>
        <dbReference type="EMBL" id="KFE52562.1"/>
    </source>
</evidence>
<gene>
    <name evidence="1" type="ORF">IV02_09045</name>
</gene>
<evidence type="ECO:0000313" key="2">
    <source>
        <dbReference type="Proteomes" id="UP000028643"/>
    </source>
</evidence>